<evidence type="ECO:0000256" key="7">
    <source>
        <dbReference type="ARBA" id="ARBA00022989"/>
    </source>
</evidence>
<feature type="transmembrane region" description="Helical" evidence="14">
    <location>
        <begin position="45"/>
        <end position="68"/>
    </location>
</feature>
<dbReference type="GO" id="GO:0015193">
    <property type="term" value="F:L-proline transmembrane transporter activity"/>
    <property type="evidence" value="ECO:0007669"/>
    <property type="project" value="TreeGrafter"/>
</dbReference>
<keyword evidence="16" id="KW-1185">Reference proteome</keyword>
<feature type="transmembrane region" description="Helical" evidence="14">
    <location>
        <begin position="384"/>
        <end position="404"/>
    </location>
</feature>
<organism evidence="15 16">
    <name type="scientific">Melghirimyces profundicolus</name>
    <dbReference type="NCBI Taxonomy" id="1242148"/>
    <lineage>
        <taxon>Bacteria</taxon>
        <taxon>Bacillati</taxon>
        <taxon>Bacillota</taxon>
        <taxon>Bacilli</taxon>
        <taxon>Bacillales</taxon>
        <taxon>Thermoactinomycetaceae</taxon>
        <taxon>Melghirimyces</taxon>
    </lineage>
</organism>
<dbReference type="CDD" id="cd10322">
    <property type="entry name" value="SLC5sbd"/>
    <property type="match status" value="1"/>
</dbReference>
<feature type="transmembrane region" description="Helical" evidence="14">
    <location>
        <begin position="442"/>
        <end position="461"/>
    </location>
</feature>
<keyword evidence="9" id="KW-0406">Ion transport</keyword>
<feature type="transmembrane region" description="Helical" evidence="14">
    <location>
        <begin position="340"/>
        <end position="363"/>
    </location>
</feature>
<evidence type="ECO:0000256" key="12">
    <source>
        <dbReference type="ARBA" id="ARBA00033708"/>
    </source>
</evidence>
<dbReference type="GO" id="GO:0005886">
    <property type="term" value="C:plasma membrane"/>
    <property type="evidence" value="ECO:0007669"/>
    <property type="project" value="UniProtKB-SubCell"/>
</dbReference>
<evidence type="ECO:0000256" key="4">
    <source>
        <dbReference type="ARBA" id="ARBA00022475"/>
    </source>
</evidence>
<keyword evidence="8" id="KW-0915">Sodium</keyword>
<feature type="transmembrane region" description="Helical" evidence="14">
    <location>
        <begin position="284"/>
        <end position="304"/>
    </location>
</feature>
<dbReference type="InterPro" id="IPR001734">
    <property type="entry name" value="Na/solute_symporter"/>
</dbReference>
<dbReference type="AlphaFoldDB" id="A0A2T6C8F2"/>
<evidence type="ECO:0000313" key="16">
    <source>
        <dbReference type="Proteomes" id="UP000244240"/>
    </source>
</evidence>
<accession>A0A2T6C8F2</accession>
<keyword evidence="6" id="KW-0769">Symport</keyword>
<protein>
    <submittedName>
        <fullName evidence="15">SSS family solute:Na+ symporter</fullName>
    </submittedName>
</protein>
<evidence type="ECO:0000256" key="8">
    <source>
        <dbReference type="ARBA" id="ARBA00023053"/>
    </source>
</evidence>
<dbReference type="PANTHER" id="PTHR48086:SF3">
    <property type="entry name" value="SODIUM_PROLINE SYMPORTER"/>
    <property type="match status" value="1"/>
</dbReference>
<comment type="caution">
    <text evidence="15">The sequence shown here is derived from an EMBL/GenBank/DDBJ whole genome shotgun (WGS) entry which is preliminary data.</text>
</comment>
<dbReference type="OrthoDB" id="9810181at2"/>
<dbReference type="Pfam" id="PF00474">
    <property type="entry name" value="SSF"/>
    <property type="match status" value="1"/>
</dbReference>
<evidence type="ECO:0000256" key="2">
    <source>
        <dbReference type="ARBA" id="ARBA00006434"/>
    </source>
</evidence>
<comment type="catalytic activity">
    <reaction evidence="12">
        <text>L-proline(in) + Na(+)(in) = L-proline(out) + Na(+)(out)</text>
        <dbReference type="Rhea" id="RHEA:28967"/>
        <dbReference type="ChEBI" id="CHEBI:29101"/>
        <dbReference type="ChEBI" id="CHEBI:60039"/>
    </reaction>
</comment>
<feature type="transmembrane region" description="Helical" evidence="14">
    <location>
        <begin position="245"/>
        <end position="263"/>
    </location>
</feature>
<dbReference type="RefSeq" id="WP_108021662.1">
    <property type="nucleotide sequence ID" value="NZ_QBKR01000002.1"/>
</dbReference>
<evidence type="ECO:0000256" key="13">
    <source>
        <dbReference type="RuleBase" id="RU362091"/>
    </source>
</evidence>
<evidence type="ECO:0000313" key="15">
    <source>
        <dbReference type="EMBL" id="PTX64594.1"/>
    </source>
</evidence>
<keyword evidence="4" id="KW-1003">Cell membrane</keyword>
<dbReference type="PROSITE" id="PS50283">
    <property type="entry name" value="NA_SOLUT_SYMP_3"/>
    <property type="match status" value="1"/>
</dbReference>
<dbReference type="Proteomes" id="UP000244240">
    <property type="component" value="Unassembled WGS sequence"/>
</dbReference>
<dbReference type="InterPro" id="IPR050277">
    <property type="entry name" value="Sodium:Solute_Symporter"/>
</dbReference>
<name>A0A2T6C8F2_9BACL</name>
<feature type="transmembrane region" description="Helical" evidence="14">
    <location>
        <begin position="492"/>
        <end position="510"/>
    </location>
</feature>
<keyword evidence="3" id="KW-0813">Transport</keyword>
<dbReference type="GO" id="GO:0005298">
    <property type="term" value="F:proline:sodium symporter activity"/>
    <property type="evidence" value="ECO:0007669"/>
    <property type="project" value="TreeGrafter"/>
</dbReference>
<comment type="subcellular location">
    <subcellularLocation>
        <location evidence="1">Cell membrane</location>
        <topology evidence="1">Multi-pass membrane protein</topology>
    </subcellularLocation>
</comment>
<dbReference type="GO" id="GO:0015824">
    <property type="term" value="P:proline transport"/>
    <property type="evidence" value="ECO:0007669"/>
    <property type="project" value="TreeGrafter"/>
</dbReference>
<keyword evidence="10 14" id="KW-0472">Membrane</keyword>
<sequence>MNLSLLIGMVIVYLGVMSWLAFLGNRQTRTAEDYLVAGRNVHPAVMALSYGATMISTSAIIGFGGAAAVFGFGLLWLAFLNIVVGIFVAFAIFGVRLRKMSQNLDATTFPTLLGKRYHSKFIAVFSGLMIFLFMPAYTSIVLIGGGRFLQETLKVDYNIGLLLLAVIVALYVITGGLKGVMYTDAFAGLVMLFGMILLLFSTYYAVGGVVDGHQGLSAMKDQIPPPLVEQGHQGWTSMPALGSPLWWTLISTLVMGVGIGVLAQPQLAMRSMTVRGTRSLYRSVLIGGVFMFFMTGTAFMVGPISNLYFHETQGKIAIAVAEGNSDLIMPIFINRIMPEWFLYLFTLTLLSAAISTISSLIHVQGTAFSEDILRNLNVSREGRMNLSRIGVLVGIVAAVILAYILPGSVIAQATAFWFGICAAGFLPALVGALYWRNATQAGAAASIVTGFGLSIFGFLFLHQKEAAAFGLAKALFGKETLLPYPWTHVDPLFYALPISAVVFGIVSWLTRTSVSQIQEQVRQGFAGVGTVSALPPIKGQGMKKG</sequence>
<evidence type="ECO:0000256" key="10">
    <source>
        <dbReference type="ARBA" id="ARBA00023136"/>
    </source>
</evidence>
<feature type="transmembrane region" description="Helical" evidence="14">
    <location>
        <begin position="6"/>
        <end position="24"/>
    </location>
</feature>
<dbReference type="PANTHER" id="PTHR48086">
    <property type="entry name" value="SODIUM/PROLINE SYMPORTER-RELATED"/>
    <property type="match status" value="1"/>
</dbReference>
<feature type="transmembrane region" description="Helical" evidence="14">
    <location>
        <begin position="74"/>
        <end position="95"/>
    </location>
</feature>
<dbReference type="InterPro" id="IPR038377">
    <property type="entry name" value="Na/Glc_symporter_sf"/>
</dbReference>
<evidence type="ECO:0000256" key="9">
    <source>
        <dbReference type="ARBA" id="ARBA00023065"/>
    </source>
</evidence>
<evidence type="ECO:0000256" key="1">
    <source>
        <dbReference type="ARBA" id="ARBA00004651"/>
    </source>
</evidence>
<keyword evidence="5 14" id="KW-0812">Transmembrane</keyword>
<reference evidence="15 16" key="1">
    <citation type="submission" date="2018-04" db="EMBL/GenBank/DDBJ databases">
        <title>Genomic Encyclopedia of Archaeal and Bacterial Type Strains, Phase II (KMG-II): from individual species to whole genera.</title>
        <authorList>
            <person name="Goeker M."/>
        </authorList>
    </citation>
    <scope>NUCLEOTIDE SEQUENCE [LARGE SCALE GENOMIC DNA]</scope>
    <source>
        <strain evidence="15 16">DSM 45787</strain>
    </source>
</reference>
<keyword evidence="7 14" id="KW-1133">Transmembrane helix</keyword>
<evidence type="ECO:0000256" key="3">
    <source>
        <dbReference type="ARBA" id="ARBA00022448"/>
    </source>
</evidence>
<gene>
    <name evidence="15" type="ORF">C8P63_10288</name>
</gene>
<dbReference type="Gene3D" id="1.20.1730.10">
    <property type="entry name" value="Sodium/glucose cotransporter"/>
    <property type="match status" value="1"/>
</dbReference>
<evidence type="ECO:0000256" key="6">
    <source>
        <dbReference type="ARBA" id="ARBA00022847"/>
    </source>
</evidence>
<dbReference type="NCBIfam" id="TIGR00813">
    <property type="entry name" value="sss"/>
    <property type="match status" value="1"/>
</dbReference>
<evidence type="ECO:0000256" key="5">
    <source>
        <dbReference type="ARBA" id="ARBA00022692"/>
    </source>
</evidence>
<dbReference type="EMBL" id="QBKR01000002">
    <property type="protein sequence ID" value="PTX64594.1"/>
    <property type="molecule type" value="Genomic_DNA"/>
</dbReference>
<keyword evidence="11" id="KW-0739">Sodium transport</keyword>
<feature type="transmembrane region" description="Helical" evidence="14">
    <location>
        <begin position="416"/>
        <end position="435"/>
    </location>
</feature>
<evidence type="ECO:0000256" key="14">
    <source>
        <dbReference type="SAM" id="Phobius"/>
    </source>
</evidence>
<feature type="transmembrane region" description="Helical" evidence="14">
    <location>
        <begin position="185"/>
        <end position="206"/>
    </location>
</feature>
<feature type="transmembrane region" description="Helical" evidence="14">
    <location>
        <begin position="121"/>
        <end position="143"/>
    </location>
</feature>
<comment type="similarity">
    <text evidence="2 13">Belongs to the sodium:solute symporter (SSF) (TC 2.A.21) family.</text>
</comment>
<evidence type="ECO:0000256" key="11">
    <source>
        <dbReference type="ARBA" id="ARBA00023201"/>
    </source>
</evidence>
<feature type="transmembrane region" description="Helical" evidence="14">
    <location>
        <begin position="155"/>
        <end position="173"/>
    </location>
</feature>
<proteinExistence type="inferred from homology"/>